<evidence type="ECO:0000256" key="4">
    <source>
        <dbReference type="PROSITE-ProRule" id="PRU00134"/>
    </source>
</evidence>
<evidence type="ECO:0000259" key="5">
    <source>
        <dbReference type="PROSITE" id="PS50865"/>
    </source>
</evidence>
<keyword evidence="1" id="KW-0479">Metal-binding</keyword>
<dbReference type="Gene3D" id="6.10.140.2220">
    <property type="match status" value="1"/>
</dbReference>
<dbReference type="Pfam" id="PF01753">
    <property type="entry name" value="zf-MYND"/>
    <property type="match status" value="1"/>
</dbReference>
<gene>
    <name evidence="6" type="ORF">K503DRAFT_626483</name>
</gene>
<dbReference type="OrthoDB" id="432970at2759"/>
<evidence type="ECO:0000313" key="7">
    <source>
        <dbReference type="Proteomes" id="UP000092154"/>
    </source>
</evidence>
<dbReference type="AlphaFoldDB" id="A0A1B7N646"/>
<evidence type="ECO:0000256" key="2">
    <source>
        <dbReference type="ARBA" id="ARBA00022771"/>
    </source>
</evidence>
<dbReference type="InParanoid" id="A0A1B7N646"/>
<organism evidence="6 7">
    <name type="scientific">Rhizopogon vinicolor AM-OR11-026</name>
    <dbReference type="NCBI Taxonomy" id="1314800"/>
    <lineage>
        <taxon>Eukaryota</taxon>
        <taxon>Fungi</taxon>
        <taxon>Dikarya</taxon>
        <taxon>Basidiomycota</taxon>
        <taxon>Agaricomycotina</taxon>
        <taxon>Agaricomycetes</taxon>
        <taxon>Agaricomycetidae</taxon>
        <taxon>Boletales</taxon>
        <taxon>Suillineae</taxon>
        <taxon>Rhizopogonaceae</taxon>
        <taxon>Rhizopogon</taxon>
    </lineage>
</organism>
<dbReference type="PROSITE" id="PS50865">
    <property type="entry name" value="ZF_MYND_2"/>
    <property type="match status" value="1"/>
</dbReference>
<dbReference type="GO" id="GO:0008270">
    <property type="term" value="F:zinc ion binding"/>
    <property type="evidence" value="ECO:0007669"/>
    <property type="project" value="UniProtKB-KW"/>
</dbReference>
<sequence length="243" mass="26987">MSWVSGTQALLNVTADSLAEYCGLTGDQQQNPLSLERQLALLQRNPSHVVINSEFAAKYLPTLVDAYNAQDAAFSVPMRMLNTIGYLPYFARFLSTPAGSSMCATQAHRMVTASSDSVDPTCIVEECQFLSTLLALQGTNAVSDEDRQALLPKLRQWNRTYQKQQITRCLRQLEGDSETTAIARGLKKHVECSLNECGFEDCANTGTSKLLQCARCKTAVYCNRDHQKKAWSLHKTTCFPTVF</sequence>
<evidence type="ECO:0000313" key="6">
    <source>
        <dbReference type="EMBL" id="OAX40319.1"/>
    </source>
</evidence>
<evidence type="ECO:0000256" key="3">
    <source>
        <dbReference type="ARBA" id="ARBA00022833"/>
    </source>
</evidence>
<dbReference type="InterPro" id="IPR002893">
    <property type="entry name" value="Znf_MYND"/>
</dbReference>
<name>A0A1B7N646_9AGAM</name>
<feature type="domain" description="MYND-type" evidence="5">
    <location>
        <begin position="202"/>
        <end position="238"/>
    </location>
</feature>
<dbReference type="Proteomes" id="UP000092154">
    <property type="component" value="Unassembled WGS sequence"/>
</dbReference>
<keyword evidence="2 4" id="KW-0863">Zinc-finger</keyword>
<evidence type="ECO:0000256" key="1">
    <source>
        <dbReference type="ARBA" id="ARBA00022723"/>
    </source>
</evidence>
<reference evidence="6 7" key="1">
    <citation type="submission" date="2016-06" db="EMBL/GenBank/DDBJ databases">
        <title>Comparative genomics of the ectomycorrhizal sister species Rhizopogon vinicolor and Rhizopogon vesiculosus (Basidiomycota: Boletales) reveals a divergence of the mating type B locus.</title>
        <authorList>
            <consortium name="DOE Joint Genome Institute"/>
            <person name="Mujic A.B."/>
            <person name="Kuo A."/>
            <person name="Tritt A."/>
            <person name="Lipzen A."/>
            <person name="Chen C."/>
            <person name="Johnson J."/>
            <person name="Sharma A."/>
            <person name="Barry K."/>
            <person name="Grigoriev I.V."/>
            <person name="Spatafora J.W."/>
        </authorList>
    </citation>
    <scope>NUCLEOTIDE SEQUENCE [LARGE SCALE GENOMIC DNA]</scope>
    <source>
        <strain evidence="6 7">AM-OR11-026</strain>
    </source>
</reference>
<keyword evidence="7" id="KW-1185">Reference proteome</keyword>
<keyword evidence="3" id="KW-0862">Zinc</keyword>
<dbReference type="SUPFAM" id="SSF144232">
    <property type="entry name" value="HIT/MYND zinc finger-like"/>
    <property type="match status" value="1"/>
</dbReference>
<accession>A0A1B7N646</accession>
<protein>
    <recommendedName>
        <fullName evidence="5">MYND-type domain-containing protein</fullName>
    </recommendedName>
</protein>
<proteinExistence type="predicted"/>
<dbReference type="EMBL" id="KV448216">
    <property type="protein sequence ID" value="OAX40319.1"/>
    <property type="molecule type" value="Genomic_DNA"/>
</dbReference>